<evidence type="ECO:0000256" key="1">
    <source>
        <dbReference type="ARBA" id="ARBA00004328"/>
    </source>
</evidence>
<gene>
    <name evidence="4" type="ORF">CBM2587_A80006</name>
</gene>
<sequence>MSGFTQRIQELERTRADRIVSMETLHEKAAMEGRSLDSREQLGFDSLASEVEGIDAELATLRRQQTMSGLSAKGIHVPGGPNPQNPTARGVSNTKSNLPKGTAFARYAMALAAGRGNLHQSLEYAKTAYSSTSPEVVNVIKAAVSAGTTSDPIWAAPLVEYQNMAQEFIDLLRPATIIGRIDGFRRVPFNIRIPRQTAGASVGWVGENKPKPVSRLGFDAITLPWAKVAGIVAITEELARFSSPSAEQLVRDDLVETIGTFIDEQFIDPTVVANPAANSPASITNGAHSAASTGATLAAVDSDLTGMISYMASQGLTLTGLYWVMNPRTKISLANLRNTNEEVAYPSIEANGTLKGFPIVDSASVPITEGATEADPDTTFIALVCPREILLADDGQVTLDASREASLQMSDDGTGTLVSLWQQNLVGIRAERFIYWQSRRAQCVTLLTGVTY</sequence>
<feature type="compositionally biased region" description="Polar residues" evidence="2">
    <location>
        <begin position="85"/>
        <end position="95"/>
    </location>
</feature>
<comment type="caution">
    <text evidence="4">The sequence shown here is derived from an EMBL/GenBank/DDBJ whole genome shotgun (WGS) entry which is preliminary data.</text>
</comment>
<dbReference type="InterPro" id="IPR024455">
    <property type="entry name" value="Phage_capsid"/>
</dbReference>
<evidence type="ECO:0000256" key="2">
    <source>
        <dbReference type="SAM" id="MobiDB-lite"/>
    </source>
</evidence>
<feature type="domain" description="Phage capsid-like C-terminal" evidence="3">
    <location>
        <begin position="190"/>
        <end position="431"/>
    </location>
</feature>
<evidence type="ECO:0000313" key="4">
    <source>
        <dbReference type="EMBL" id="SOY56700.1"/>
    </source>
</evidence>
<protein>
    <submittedName>
        <fullName evidence="4">Peptidase U35, phage prohead HK97</fullName>
    </submittedName>
</protein>
<dbReference type="NCBIfam" id="TIGR01554">
    <property type="entry name" value="major_cap_HK97"/>
    <property type="match status" value="1"/>
</dbReference>
<dbReference type="Gene3D" id="3.30.2320.10">
    <property type="entry name" value="hypothetical protein PF0899 domain"/>
    <property type="match status" value="1"/>
</dbReference>
<name>A0A975X5A8_9BURK</name>
<accession>A0A975X5A8</accession>
<comment type="subcellular location">
    <subcellularLocation>
        <location evidence="1">Virion</location>
    </subcellularLocation>
</comment>
<evidence type="ECO:0000259" key="3">
    <source>
        <dbReference type="Pfam" id="PF05065"/>
    </source>
</evidence>
<proteinExistence type="predicted"/>
<reference evidence="4 5" key="1">
    <citation type="submission" date="2018-01" db="EMBL/GenBank/DDBJ databases">
        <authorList>
            <person name="Clerissi C."/>
        </authorList>
    </citation>
    <scope>NUCLEOTIDE SEQUENCE [LARGE SCALE GENOMIC DNA]</scope>
    <source>
        <strain evidence="4">Cupriavidus sp. LMG 19464</strain>
    </source>
</reference>
<dbReference type="AlphaFoldDB" id="A0A975X5A8"/>
<evidence type="ECO:0000313" key="5">
    <source>
        <dbReference type="Proteomes" id="UP000256780"/>
    </source>
</evidence>
<dbReference type="OrthoDB" id="9804926at2"/>
<dbReference type="Proteomes" id="UP000256780">
    <property type="component" value="Chromosome CBM2587_a"/>
</dbReference>
<organism evidence="4 5">
    <name type="scientific">Cupriavidus taiwanensis</name>
    <dbReference type="NCBI Taxonomy" id="164546"/>
    <lineage>
        <taxon>Bacteria</taxon>
        <taxon>Pseudomonadati</taxon>
        <taxon>Pseudomonadota</taxon>
        <taxon>Betaproteobacteria</taxon>
        <taxon>Burkholderiales</taxon>
        <taxon>Burkholderiaceae</taxon>
        <taxon>Cupriavidus</taxon>
    </lineage>
</organism>
<dbReference type="EMBL" id="OFSQ01000027">
    <property type="protein sequence ID" value="SOY56700.1"/>
    <property type="molecule type" value="Genomic_DNA"/>
</dbReference>
<dbReference type="SUPFAM" id="SSF56563">
    <property type="entry name" value="Major capsid protein gp5"/>
    <property type="match status" value="1"/>
</dbReference>
<dbReference type="InterPro" id="IPR054612">
    <property type="entry name" value="Phage_capsid-like_C"/>
</dbReference>
<dbReference type="Gene3D" id="3.30.2400.10">
    <property type="entry name" value="Major capsid protein gp5"/>
    <property type="match status" value="1"/>
</dbReference>
<feature type="region of interest" description="Disordered" evidence="2">
    <location>
        <begin position="72"/>
        <end position="95"/>
    </location>
</feature>
<dbReference type="Pfam" id="PF05065">
    <property type="entry name" value="Phage_capsid"/>
    <property type="match status" value="1"/>
</dbReference>
<dbReference type="RefSeq" id="WP_116357706.1">
    <property type="nucleotide sequence ID" value="NZ_LT976853.1"/>
</dbReference>